<dbReference type="PANTHER" id="PTHR35404">
    <property type="entry name" value="TRANSPOSASE OF TN10"/>
    <property type="match status" value="1"/>
</dbReference>
<dbReference type="InterPro" id="IPR047658">
    <property type="entry name" value="IS4-like_transpos"/>
</dbReference>
<dbReference type="Proteomes" id="UP000307217">
    <property type="component" value="Unassembled WGS sequence"/>
</dbReference>
<dbReference type="PANTHER" id="PTHR35404:SF8">
    <property type="entry name" value="TRANSPOSASE OF TN10"/>
    <property type="match status" value="1"/>
</dbReference>
<reference evidence="2 3" key="1">
    <citation type="submission" date="2018-01" db="EMBL/GenBank/DDBJ databases">
        <authorList>
            <person name="Paulsen S."/>
            <person name="Gram L.K."/>
        </authorList>
    </citation>
    <scope>NUCLEOTIDE SEQUENCE [LARGE SCALE GENOMIC DNA]</scope>
    <source>
        <strain evidence="2 3">S3790</strain>
    </source>
</reference>
<feature type="domain" description="Transposase IS4-like" evidence="1">
    <location>
        <begin position="91"/>
        <end position="312"/>
    </location>
</feature>
<dbReference type="Pfam" id="PF01609">
    <property type="entry name" value="DDE_Tnp_1"/>
    <property type="match status" value="1"/>
</dbReference>
<dbReference type="GO" id="GO:0004803">
    <property type="term" value="F:transposase activity"/>
    <property type="evidence" value="ECO:0007669"/>
    <property type="project" value="InterPro"/>
</dbReference>
<dbReference type="GO" id="GO:0003677">
    <property type="term" value="F:DNA binding"/>
    <property type="evidence" value="ECO:0007669"/>
    <property type="project" value="InterPro"/>
</dbReference>
<proteinExistence type="predicted"/>
<dbReference type="NCBIfam" id="NF033591">
    <property type="entry name" value="transpos_IS4_2"/>
    <property type="match status" value="1"/>
</dbReference>
<evidence type="ECO:0000313" key="3">
    <source>
        <dbReference type="Proteomes" id="UP000307217"/>
    </source>
</evidence>
<dbReference type="SUPFAM" id="SSF53098">
    <property type="entry name" value="Ribonuclease H-like"/>
    <property type="match status" value="1"/>
</dbReference>
<evidence type="ECO:0000259" key="1">
    <source>
        <dbReference type="Pfam" id="PF01609"/>
    </source>
</evidence>
<sequence length="356" mass="40889">MNAFTILHNMLHAVIPDSIHKARFNTLFACVKSLLSCQQCTLTSIGRNLESKTTEKHDIKRIDRLLSNHELLRESTSVYVSLSRFVVTEKHPIILVDWSHADTQNKHCILRASIVSEGRSLTLYQKSTFSYQYHCPKIQKYFLKMLKLLLPSECRPVIVTDAGFKVPWLKAVRSNGWHYISRVRGTVHLKTQQSKDFISCQSLFKSNRRKSCYLGEVELTKSAKYHTHAVLVGKGHKLLKRDKKRVYKEPWLLVSSLVKRHNFLEKVLKLYGMRMQIEAGFRDQKSVRFGLGSDLHRTNKLNRLNILLLLATLAHWFSMMLGAVIDKAGKTGELNQKQASGFVGICWTTILPKTVI</sequence>
<dbReference type="AlphaFoldDB" id="A0A5S3V9Z2"/>
<name>A0A5S3V9Z2_9GAMM</name>
<accession>A0A5S3V9Z2</accession>
<dbReference type="InterPro" id="IPR002559">
    <property type="entry name" value="Transposase_11"/>
</dbReference>
<dbReference type="GO" id="GO:0006313">
    <property type="term" value="P:DNA transposition"/>
    <property type="evidence" value="ECO:0007669"/>
    <property type="project" value="InterPro"/>
</dbReference>
<evidence type="ECO:0000313" key="2">
    <source>
        <dbReference type="EMBL" id="TMO68522.1"/>
    </source>
</evidence>
<organism evidence="2 3">
    <name type="scientific">Pseudoalteromonas aurantia</name>
    <dbReference type="NCBI Taxonomy" id="43654"/>
    <lineage>
        <taxon>Bacteria</taxon>
        <taxon>Pseudomonadati</taxon>
        <taxon>Pseudomonadota</taxon>
        <taxon>Gammaproteobacteria</taxon>
        <taxon>Alteromonadales</taxon>
        <taxon>Pseudoalteromonadaceae</taxon>
        <taxon>Pseudoalteromonas</taxon>
    </lineage>
</organism>
<reference evidence="3" key="2">
    <citation type="submission" date="2019-06" db="EMBL/GenBank/DDBJ databases">
        <title>Co-occurence of chitin degradation, pigmentation and bioactivity in marine Pseudoalteromonas.</title>
        <authorList>
            <person name="Sonnenschein E.C."/>
            <person name="Bech P.K."/>
        </authorList>
    </citation>
    <scope>NUCLEOTIDE SEQUENCE [LARGE SCALE GENOMIC DNA]</scope>
    <source>
        <strain evidence="3">S3790</strain>
    </source>
</reference>
<comment type="caution">
    <text evidence="2">The sequence shown here is derived from an EMBL/GenBank/DDBJ whole genome shotgun (WGS) entry which is preliminary data.</text>
</comment>
<gene>
    <name evidence="2" type="ORF">CWC19_09155</name>
</gene>
<protein>
    <submittedName>
        <fullName evidence="2">IS4 family transposase</fullName>
    </submittedName>
</protein>
<dbReference type="EMBL" id="PNBX01000034">
    <property type="protein sequence ID" value="TMO68522.1"/>
    <property type="molecule type" value="Genomic_DNA"/>
</dbReference>
<dbReference type="InterPro" id="IPR012337">
    <property type="entry name" value="RNaseH-like_sf"/>
</dbReference>